<evidence type="ECO:0000256" key="1">
    <source>
        <dbReference type="SAM" id="Phobius"/>
    </source>
</evidence>
<evidence type="ECO:0000313" key="3">
    <source>
        <dbReference type="Proteomes" id="UP000007374"/>
    </source>
</evidence>
<keyword evidence="1" id="KW-1133">Transmembrane helix</keyword>
<keyword evidence="1" id="KW-0812">Transmembrane</keyword>
<name>K2P2D3_9HYPH</name>
<proteinExistence type="predicted"/>
<evidence type="ECO:0000313" key="2">
    <source>
        <dbReference type="EMBL" id="EKF41521.1"/>
    </source>
</evidence>
<dbReference type="RefSeq" id="WP_009451175.1">
    <property type="nucleotide sequence ID" value="NZ_AMSI01000010.1"/>
</dbReference>
<organism evidence="2 3">
    <name type="scientific">Nitratireductor indicus C115</name>
    <dbReference type="NCBI Taxonomy" id="1231190"/>
    <lineage>
        <taxon>Bacteria</taxon>
        <taxon>Pseudomonadati</taxon>
        <taxon>Pseudomonadota</taxon>
        <taxon>Alphaproteobacteria</taxon>
        <taxon>Hyphomicrobiales</taxon>
        <taxon>Phyllobacteriaceae</taxon>
        <taxon>Nitratireductor</taxon>
    </lineage>
</organism>
<feature type="transmembrane region" description="Helical" evidence="1">
    <location>
        <begin position="70"/>
        <end position="92"/>
    </location>
</feature>
<dbReference type="EMBL" id="AMSI01000010">
    <property type="protein sequence ID" value="EKF41521.1"/>
    <property type="molecule type" value="Genomic_DNA"/>
</dbReference>
<reference evidence="2 3" key="1">
    <citation type="journal article" date="2012" name="J. Bacteriol.">
        <title>Genome Sequence of Nitratireductor indicus Type Strain C115.</title>
        <authorList>
            <person name="Lai Q."/>
            <person name="Li G."/>
            <person name="Yu Z."/>
            <person name="Shao Z."/>
        </authorList>
    </citation>
    <scope>NUCLEOTIDE SEQUENCE [LARGE SCALE GENOMIC DNA]</scope>
    <source>
        <strain evidence="2 3">C115</strain>
    </source>
</reference>
<feature type="transmembrane region" description="Helical" evidence="1">
    <location>
        <begin position="112"/>
        <end position="131"/>
    </location>
</feature>
<protein>
    <recommendedName>
        <fullName evidence="4">DUF4383 domain-containing protein</fullName>
    </recommendedName>
</protein>
<dbReference type="OrthoDB" id="8369778at2"/>
<dbReference type="STRING" id="721133.SAMN05216176_11057"/>
<accession>K2P2D3</accession>
<comment type="caution">
    <text evidence="2">The sequence shown here is derived from an EMBL/GenBank/DDBJ whole genome shotgun (WGS) entry which is preliminary data.</text>
</comment>
<dbReference type="eggNOG" id="ENOG5032T2I">
    <property type="taxonomic scope" value="Bacteria"/>
</dbReference>
<dbReference type="AlphaFoldDB" id="K2P2D3"/>
<keyword evidence="1" id="KW-0472">Membrane</keyword>
<sequence length="135" mass="14315">MSRLRLISGLYALALLGAAALNYVPGLTDAQGRAFGIFALDIYDDSLHLASALWAGIAALLSARAARNFLFYFGILYFSDGLLGLVTGSGYLDLGIVNYGIVDLPLGFKILANLPHLFLGGVAIVSSYLFAREAP</sequence>
<dbReference type="PATRIC" id="fig|1231190.3.peg.3104"/>
<gene>
    <name evidence="2" type="ORF">NA8A_14971</name>
</gene>
<dbReference type="Proteomes" id="UP000007374">
    <property type="component" value="Unassembled WGS sequence"/>
</dbReference>
<feature type="transmembrane region" description="Helical" evidence="1">
    <location>
        <begin position="46"/>
        <end position="63"/>
    </location>
</feature>
<keyword evidence="3" id="KW-1185">Reference proteome</keyword>
<evidence type="ECO:0008006" key="4">
    <source>
        <dbReference type="Google" id="ProtNLM"/>
    </source>
</evidence>